<evidence type="ECO:0000313" key="2">
    <source>
        <dbReference type="Proteomes" id="UP001202328"/>
    </source>
</evidence>
<organism evidence="1 2">
    <name type="scientific">Papaver atlanticum</name>
    <dbReference type="NCBI Taxonomy" id="357466"/>
    <lineage>
        <taxon>Eukaryota</taxon>
        <taxon>Viridiplantae</taxon>
        <taxon>Streptophyta</taxon>
        <taxon>Embryophyta</taxon>
        <taxon>Tracheophyta</taxon>
        <taxon>Spermatophyta</taxon>
        <taxon>Magnoliopsida</taxon>
        <taxon>Ranunculales</taxon>
        <taxon>Papaveraceae</taxon>
        <taxon>Papaveroideae</taxon>
        <taxon>Papaver</taxon>
    </lineage>
</organism>
<evidence type="ECO:0000313" key="1">
    <source>
        <dbReference type="EMBL" id="KAI3900689.1"/>
    </source>
</evidence>
<sequence length="167" mass="18825">MKLDLGMLLEVAVMYDRRISARITQKRRGWFLMSLTGKKVSYTQGCYSSLLGPEKEKKHEEQIKRLPLKRVAFRTMSLAAEDYPLLLGLSRSNPEEMPSTNWRQFMDSRALLDKTVYATLFILSTFLNAFDTLKYDGPSDGKALSIIPIYDGSCLSKKVLSGAVSSA</sequence>
<name>A0AAD4XCK5_9MAGN</name>
<dbReference type="Proteomes" id="UP001202328">
    <property type="component" value="Unassembled WGS sequence"/>
</dbReference>
<accession>A0AAD4XCK5</accession>
<reference evidence="1" key="1">
    <citation type="submission" date="2022-04" db="EMBL/GenBank/DDBJ databases">
        <title>A functionally conserved STORR gene fusion in Papaver species that diverged 16.8 million years ago.</title>
        <authorList>
            <person name="Catania T."/>
        </authorList>
    </citation>
    <scope>NUCLEOTIDE SEQUENCE</scope>
    <source>
        <strain evidence="1">S-188037</strain>
    </source>
</reference>
<proteinExistence type="predicted"/>
<keyword evidence="2" id="KW-1185">Reference proteome</keyword>
<dbReference type="AlphaFoldDB" id="A0AAD4XCK5"/>
<protein>
    <submittedName>
        <fullName evidence="1">Uncharacterized protein</fullName>
    </submittedName>
</protein>
<gene>
    <name evidence="1" type="ORF">MKW98_009299</name>
</gene>
<dbReference type="EMBL" id="JAJJMB010011677">
    <property type="protein sequence ID" value="KAI3900689.1"/>
    <property type="molecule type" value="Genomic_DNA"/>
</dbReference>
<comment type="caution">
    <text evidence="1">The sequence shown here is derived from an EMBL/GenBank/DDBJ whole genome shotgun (WGS) entry which is preliminary data.</text>
</comment>